<proteinExistence type="predicted"/>
<evidence type="ECO:0000313" key="2">
    <source>
        <dbReference type="EMBL" id="SEJ83111.1"/>
    </source>
</evidence>
<organism evidence="2 3">
    <name type="scientific">Cyclobacterium xiamenense</name>
    <dbReference type="NCBI Taxonomy" id="1297121"/>
    <lineage>
        <taxon>Bacteria</taxon>
        <taxon>Pseudomonadati</taxon>
        <taxon>Bacteroidota</taxon>
        <taxon>Cytophagia</taxon>
        <taxon>Cytophagales</taxon>
        <taxon>Cyclobacteriaceae</taxon>
        <taxon>Cyclobacterium</taxon>
    </lineage>
</organism>
<name>A0A1H7C078_9BACT</name>
<dbReference type="EMBL" id="FNZH01000023">
    <property type="protein sequence ID" value="SEJ83111.1"/>
    <property type="molecule type" value="Genomic_DNA"/>
</dbReference>
<gene>
    <name evidence="2" type="ORF">SAMN05192553_1239</name>
</gene>
<evidence type="ECO:0008006" key="4">
    <source>
        <dbReference type="Google" id="ProtNLM"/>
    </source>
</evidence>
<reference evidence="3" key="1">
    <citation type="submission" date="2016-10" db="EMBL/GenBank/DDBJ databases">
        <authorList>
            <person name="Varghese N."/>
            <person name="Submissions S."/>
        </authorList>
    </citation>
    <scope>NUCLEOTIDE SEQUENCE [LARGE SCALE GENOMIC DNA]</scope>
    <source>
        <strain evidence="3">IBRC-M 10761</strain>
    </source>
</reference>
<dbReference type="PROSITE" id="PS51257">
    <property type="entry name" value="PROKAR_LIPOPROTEIN"/>
    <property type="match status" value="1"/>
</dbReference>
<dbReference type="AlphaFoldDB" id="A0A1H7C078"/>
<protein>
    <recommendedName>
        <fullName evidence="4">Lipocalin-like domain-containing protein</fullName>
    </recommendedName>
</protein>
<evidence type="ECO:0000313" key="3">
    <source>
        <dbReference type="Proteomes" id="UP000199403"/>
    </source>
</evidence>
<dbReference type="STRING" id="1416801.SAMN05192553_1239"/>
<feature type="signal peptide" evidence="1">
    <location>
        <begin position="1"/>
        <end position="20"/>
    </location>
</feature>
<dbReference type="OrthoDB" id="977243at2"/>
<evidence type="ECO:0000256" key="1">
    <source>
        <dbReference type="SAM" id="SignalP"/>
    </source>
</evidence>
<keyword evidence="1" id="KW-0732">Signal</keyword>
<feature type="chain" id="PRO_5011777354" description="Lipocalin-like domain-containing protein" evidence="1">
    <location>
        <begin position="21"/>
        <end position="240"/>
    </location>
</feature>
<dbReference type="Proteomes" id="UP000199403">
    <property type="component" value="Unassembled WGS sequence"/>
</dbReference>
<keyword evidence="3" id="KW-1185">Reference proteome</keyword>
<sequence length="240" mass="26108">MKKSKILFALVIGLAMFSCSDDDDNSMVETQAITEEEAVEIVEKSLAEESAGLEETTYEYAKTYGEEISLNVQCNQPVTDSYMYSYNGTLVQASYDFNWDFTITCNALNVPQSATFNSSGSGTYTTPRIESDDSSTFMATVTGLQPTSSVLTYNATFERVGTQQLTTNQTTRTVTSDFDATLVDLVVGKSDYEVDSGTGTFTLTGSTNQGNFSYNGSIVFNGNQTATLTINGNQYTIDLN</sequence>
<dbReference type="RefSeq" id="WP_143057747.1">
    <property type="nucleotide sequence ID" value="NZ_FNZH01000023.1"/>
</dbReference>
<accession>A0A1H7C078</accession>